<comment type="caution">
    <text evidence="2">The sequence shown here is derived from an EMBL/GenBank/DDBJ whole genome shotgun (WGS) entry which is preliminary data.</text>
</comment>
<evidence type="ECO:0000313" key="3">
    <source>
        <dbReference type="Proteomes" id="UP001057375"/>
    </source>
</evidence>
<feature type="region of interest" description="Disordered" evidence="1">
    <location>
        <begin position="732"/>
        <end position="761"/>
    </location>
</feature>
<sequence length="1091" mass="122067">MKDERNYTDILLIEDSLSLLNVPKIGIMIDHLMISSDVWILCKVLLDNGFVPETSTSRFISNLKSCCKSIDIVPIEMERSLSSLVIKPMSSPYVSDEQLLKKPLAFPLAALRMGGSSICGNKQLFNHPSPYTTEMSGSTGWIISSPRSTVLSTTTSTSMSLAAPIHPTFPTIHQTQDIHKDVSKRRYDPSSHSSSSLVDIDIATNAKILEKMNRHTKLGKEIVEGIRMVVRRGSGWKTSNQDRDCSDSSKKPTQPALQPSYTLLTSLAYPGSVGALADSVGEWVQLRRHGRDSRSKHRARGTERGSSFVTERIDHLPRAIQYIIPLTLHSSAECTMLNVKDSQWHAQRCMMSSLTKQQREEETGKKGSDSEFPPFSLFSSILPLTISLCEIFCPSSCSSFLSQQEEGLSTGRQANPGIGPERTKESWFCSSVPFQSEVPTDGVSYKPEYVFNGNRLEERIHKESTAHYSRRSDRSGHGSPSSSPYSSSGSFSLKQVCLDLPIAQDPEVTLAASRKRRRSLWRSHQALATGLLTHQHCVPLLLHDDLDERFDYPVVTVCARSGTEEWVNAMLRLSGSNQRMTPLYSFHRIHHNIDFIQGCFSDRAKQCAQTSEALLVQDDMCLQMSALCVEAERKRIIMANREKQGSQEAGGSKGHTPLKMHGVVVIGVNSHSQKIYWQKQLESLDPSIKTHIVVEQIPSHVFPKLDQAREEQLLKNQMEKWVKEELATQKWKKEKESQAKSRRIGTRDSSRYHDFPHSQVQGFPSISSQTSSILPTDVAMNVICSNYRHKDSSDVVRADSTTPVESTPEVILGSVSSSFTTFAVCEKECVLNHEGKEISQKMIARTKNSIEKQGEQESESSNDTKTRESSCISLSLLCKALEKQFKIVIQEDSVKGIGAVLCSYHPSTRDESALIAREKDEEELSICSAGKIVFQRFGKGRADEITSLVIIGSNRKDRRRIQNIKPAILNINYKEGIKNLKGGGGRGGGNKLMDRIKNVQEERMQIQRQSMIENASGVGFEKRGIKPLSQIIQNQTDSFDRSEITNFSSLFVHTSLDIRLDKDKRLIFVMEPIFTSSEVTLKKSSSCFKKE</sequence>
<feature type="region of interest" description="Disordered" evidence="1">
    <location>
        <begin position="287"/>
        <end position="307"/>
    </location>
</feature>
<evidence type="ECO:0000256" key="1">
    <source>
        <dbReference type="SAM" id="MobiDB-lite"/>
    </source>
</evidence>
<gene>
    <name evidence="2" type="ORF">ADUPG1_011878</name>
</gene>
<feature type="compositionally biased region" description="Basic and acidic residues" evidence="1">
    <location>
        <begin position="732"/>
        <end position="756"/>
    </location>
</feature>
<reference evidence="2" key="1">
    <citation type="submission" date="2022-03" db="EMBL/GenBank/DDBJ databases">
        <title>Draft genome sequence of Aduncisulcus paluster, a free-living microaerophilic Fornicata.</title>
        <authorList>
            <person name="Yuyama I."/>
            <person name="Kume K."/>
            <person name="Tamura T."/>
            <person name="Inagaki Y."/>
            <person name="Hashimoto T."/>
        </authorList>
    </citation>
    <scope>NUCLEOTIDE SEQUENCE</scope>
    <source>
        <strain evidence="2">NY0171</strain>
    </source>
</reference>
<feature type="compositionally biased region" description="Basic and acidic residues" evidence="1">
    <location>
        <begin position="464"/>
        <end position="476"/>
    </location>
</feature>
<feature type="region of interest" description="Disordered" evidence="1">
    <location>
        <begin position="464"/>
        <end position="488"/>
    </location>
</feature>
<dbReference type="Proteomes" id="UP001057375">
    <property type="component" value="Unassembled WGS sequence"/>
</dbReference>
<feature type="compositionally biased region" description="Basic residues" evidence="1">
    <location>
        <begin position="287"/>
        <end position="299"/>
    </location>
</feature>
<feature type="region of interest" description="Disordered" evidence="1">
    <location>
        <begin position="234"/>
        <end position="256"/>
    </location>
</feature>
<feature type="compositionally biased region" description="Basic and acidic residues" evidence="1">
    <location>
        <begin position="240"/>
        <end position="250"/>
    </location>
</feature>
<feature type="compositionally biased region" description="Low complexity" evidence="1">
    <location>
        <begin position="477"/>
        <end position="488"/>
    </location>
</feature>
<keyword evidence="3" id="KW-1185">Reference proteome</keyword>
<dbReference type="EMBL" id="BQXS01012313">
    <property type="protein sequence ID" value="GKT21352.1"/>
    <property type="molecule type" value="Genomic_DNA"/>
</dbReference>
<name>A0ABQ5JXF8_9EUKA</name>
<protein>
    <submittedName>
        <fullName evidence="2">Uncharacterized protein</fullName>
    </submittedName>
</protein>
<organism evidence="2 3">
    <name type="scientific">Aduncisulcus paluster</name>
    <dbReference type="NCBI Taxonomy" id="2918883"/>
    <lineage>
        <taxon>Eukaryota</taxon>
        <taxon>Metamonada</taxon>
        <taxon>Carpediemonas-like organisms</taxon>
        <taxon>Aduncisulcus</taxon>
    </lineage>
</organism>
<accession>A0ABQ5JXF8</accession>
<proteinExistence type="predicted"/>
<evidence type="ECO:0000313" key="2">
    <source>
        <dbReference type="EMBL" id="GKT21352.1"/>
    </source>
</evidence>